<keyword evidence="4" id="KW-1185">Reference proteome</keyword>
<dbReference type="EMBL" id="QKKF02019433">
    <property type="protein sequence ID" value="RZF40082.1"/>
    <property type="molecule type" value="Genomic_DNA"/>
</dbReference>
<keyword evidence="2" id="KW-0812">Transmembrane</keyword>
<keyword evidence="2" id="KW-1133">Transmembrane helix</keyword>
<feature type="compositionally biased region" description="Basic and acidic residues" evidence="1">
    <location>
        <begin position="17"/>
        <end position="32"/>
    </location>
</feature>
<evidence type="ECO:0000256" key="2">
    <source>
        <dbReference type="SAM" id="Phobius"/>
    </source>
</evidence>
<feature type="transmembrane region" description="Helical" evidence="2">
    <location>
        <begin position="121"/>
        <end position="147"/>
    </location>
</feature>
<dbReference type="OrthoDB" id="6499973at2759"/>
<keyword evidence="2" id="KW-0472">Membrane</keyword>
<evidence type="ECO:0000256" key="1">
    <source>
        <dbReference type="SAM" id="MobiDB-lite"/>
    </source>
</evidence>
<accession>A0A482X345</accession>
<comment type="caution">
    <text evidence="3">The sequence shown here is derived from an EMBL/GenBank/DDBJ whole genome shotgun (WGS) entry which is preliminary data.</text>
</comment>
<proteinExistence type="predicted"/>
<protein>
    <submittedName>
        <fullName evidence="3">Uncharacterized protein</fullName>
    </submittedName>
</protein>
<dbReference type="Proteomes" id="UP000291343">
    <property type="component" value="Unassembled WGS sequence"/>
</dbReference>
<gene>
    <name evidence="3" type="ORF">LSTR_LSTR002485</name>
</gene>
<dbReference type="InParanoid" id="A0A482X345"/>
<dbReference type="AlphaFoldDB" id="A0A482X345"/>
<reference evidence="3 4" key="1">
    <citation type="journal article" date="2017" name="Gigascience">
        <title>Genome sequence of the small brown planthopper, Laodelphax striatellus.</title>
        <authorList>
            <person name="Zhu J."/>
            <person name="Jiang F."/>
            <person name="Wang X."/>
            <person name="Yang P."/>
            <person name="Bao Y."/>
            <person name="Zhao W."/>
            <person name="Wang W."/>
            <person name="Lu H."/>
            <person name="Wang Q."/>
            <person name="Cui N."/>
            <person name="Li J."/>
            <person name="Chen X."/>
            <person name="Luo L."/>
            <person name="Yu J."/>
            <person name="Kang L."/>
            <person name="Cui F."/>
        </authorList>
    </citation>
    <scope>NUCLEOTIDE SEQUENCE [LARGE SCALE GENOMIC DNA]</scope>
    <source>
        <strain evidence="3">Lst14</strain>
    </source>
</reference>
<evidence type="ECO:0000313" key="3">
    <source>
        <dbReference type="EMBL" id="RZF40082.1"/>
    </source>
</evidence>
<organism evidence="3 4">
    <name type="scientific">Laodelphax striatellus</name>
    <name type="common">Small brown planthopper</name>
    <name type="synonym">Delphax striatella</name>
    <dbReference type="NCBI Taxonomy" id="195883"/>
    <lineage>
        <taxon>Eukaryota</taxon>
        <taxon>Metazoa</taxon>
        <taxon>Ecdysozoa</taxon>
        <taxon>Arthropoda</taxon>
        <taxon>Hexapoda</taxon>
        <taxon>Insecta</taxon>
        <taxon>Pterygota</taxon>
        <taxon>Neoptera</taxon>
        <taxon>Paraneoptera</taxon>
        <taxon>Hemiptera</taxon>
        <taxon>Auchenorrhyncha</taxon>
        <taxon>Fulgoroidea</taxon>
        <taxon>Delphacidae</taxon>
        <taxon>Criomorphinae</taxon>
        <taxon>Laodelphax</taxon>
    </lineage>
</organism>
<feature type="region of interest" description="Disordered" evidence="1">
    <location>
        <begin position="1"/>
        <end position="32"/>
    </location>
</feature>
<name>A0A482X345_LAOST</name>
<sequence>MTHFQDNKRQSPGGIAAEEREREGNRIEEGKDRRCCTTVTNAASVSVSAAPQSSDRQKCDATVSYQRRATMIAGDADSGLATCSELPSCSEAYCQELAAAVAASRKPAPTLKQHYYPEGGWGWFVVFIAVVVQVLTHGLHMGIGVLLPEVGNRFPTASYTATVTAAILRQNSELALNSEQNAALCIADQSGERGGAWRRVCEN</sequence>
<evidence type="ECO:0000313" key="4">
    <source>
        <dbReference type="Proteomes" id="UP000291343"/>
    </source>
</evidence>